<feature type="compositionally biased region" description="Low complexity" evidence="1">
    <location>
        <begin position="246"/>
        <end position="257"/>
    </location>
</feature>
<sequence length="293" mass="32412">HISVVDLDDSQLVTIKPESGNYLRFQPDTGVQCSVIPVELYRKATKDYELDRVTPLNTRVTACGGSKLTVVGQVHIRVWRDDFKCHLDCKLVDNNGMRPLLGRKTCVGMKIIKYIDNDELNKPRTGNASVYAVGSTHANKKCTSITKETLIKQYPEVFSEGVGKLAGEYHINGSIDTVQHAPHRVPVALRAKGETVRMKLPGQKVWSTGTCLGPVGCCSYNVRINGLVYCRSRRQVVSSKEPPIPEVTETEPVTLEPSSKTSCNPVTQDQEPATTMAGLPFKKGRMRQNVVIF</sequence>
<reference evidence="2" key="2">
    <citation type="journal article" date="2023" name="Science">
        <title>Genomic signatures of disease resistance in endangered staghorn corals.</title>
        <authorList>
            <person name="Vollmer S.V."/>
            <person name="Selwyn J.D."/>
            <person name="Despard B.A."/>
            <person name="Roesel C.L."/>
        </authorList>
    </citation>
    <scope>NUCLEOTIDE SEQUENCE</scope>
    <source>
        <strain evidence="2">K2</strain>
    </source>
</reference>
<accession>A0AAD9PUF3</accession>
<dbReference type="AlphaFoldDB" id="A0AAD9PUF3"/>
<evidence type="ECO:0000256" key="1">
    <source>
        <dbReference type="SAM" id="MobiDB-lite"/>
    </source>
</evidence>
<proteinExistence type="predicted"/>
<reference evidence="2" key="1">
    <citation type="journal article" date="2023" name="G3 (Bethesda)">
        <title>Whole genome assembly and annotation of the endangered Caribbean coral Acropora cervicornis.</title>
        <authorList>
            <person name="Selwyn J.D."/>
            <person name="Vollmer S.V."/>
        </authorList>
    </citation>
    <scope>NUCLEOTIDE SEQUENCE</scope>
    <source>
        <strain evidence="2">K2</strain>
    </source>
</reference>
<dbReference type="Proteomes" id="UP001249851">
    <property type="component" value="Unassembled WGS sequence"/>
</dbReference>
<keyword evidence="3" id="KW-1185">Reference proteome</keyword>
<comment type="caution">
    <text evidence="2">The sequence shown here is derived from an EMBL/GenBank/DDBJ whole genome shotgun (WGS) entry which is preliminary data.</text>
</comment>
<evidence type="ECO:0000313" key="3">
    <source>
        <dbReference type="Proteomes" id="UP001249851"/>
    </source>
</evidence>
<evidence type="ECO:0000313" key="2">
    <source>
        <dbReference type="EMBL" id="KAK2549270.1"/>
    </source>
</evidence>
<protein>
    <submittedName>
        <fullName evidence="2">Uncharacterized protein</fullName>
    </submittedName>
</protein>
<name>A0AAD9PUF3_ACRCE</name>
<gene>
    <name evidence="2" type="ORF">P5673_030246</name>
</gene>
<dbReference type="EMBL" id="JARQWQ010000128">
    <property type="protein sequence ID" value="KAK2549270.1"/>
    <property type="molecule type" value="Genomic_DNA"/>
</dbReference>
<feature type="region of interest" description="Disordered" evidence="1">
    <location>
        <begin position="239"/>
        <end position="269"/>
    </location>
</feature>
<feature type="non-terminal residue" evidence="2">
    <location>
        <position position="1"/>
    </location>
</feature>
<feature type="compositionally biased region" description="Polar residues" evidence="1">
    <location>
        <begin position="258"/>
        <end position="269"/>
    </location>
</feature>
<organism evidence="2 3">
    <name type="scientific">Acropora cervicornis</name>
    <name type="common">Staghorn coral</name>
    <dbReference type="NCBI Taxonomy" id="6130"/>
    <lineage>
        <taxon>Eukaryota</taxon>
        <taxon>Metazoa</taxon>
        <taxon>Cnidaria</taxon>
        <taxon>Anthozoa</taxon>
        <taxon>Hexacorallia</taxon>
        <taxon>Scleractinia</taxon>
        <taxon>Astrocoeniina</taxon>
        <taxon>Acroporidae</taxon>
        <taxon>Acropora</taxon>
    </lineage>
</organism>